<proteinExistence type="predicted"/>
<feature type="transmembrane region" description="Helical" evidence="1">
    <location>
        <begin position="98"/>
        <end position="118"/>
    </location>
</feature>
<organism evidence="2 3">
    <name type="scientific">Methyloceanibacter caenitepidi</name>
    <dbReference type="NCBI Taxonomy" id="1384459"/>
    <lineage>
        <taxon>Bacteria</taxon>
        <taxon>Pseudomonadati</taxon>
        <taxon>Pseudomonadota</taxon>
        <taxon>Alphaproteobacteria</taxon>
        <taxon>Hyphomicrobiales</taxon>
        <taxon>Hyphomicrobiaceae</taxon>
        <taxon>Methyloceanibacter</taxon>
    </lineage>
</organism>
<dbReference type="HOGENOM" id="CLU_067791_0_0_5"/>
<keyword evidence="1" id="KW-1133">Transmembrane helix</keyword>
<keyword evidence="1" id="KW-0812">Transmembrane</keyword>
<dbReference type="EMBL" id="AP014648">
    <property type="protein sequence ID" value="BAQ16733.1"/>
    <property type="molecule type" value="Genomic_DNA"/>
</dbReference>
<feature type="transmembrane region" description="Helical" evidence="1">
    <location>
        <begin position="138"/>
        <end position="171"/>
    </location>
</feature>
<evidence type="ECO:0000256" key="1">
    <source>
        <dbReference type="SAM" id="Phobius"/>
    </source>
</evidence>
<evidence type="ECO:0000313" key="3">
    <source>
        <dbReference type="Proteomes" id="UP000031643"/>
    </source>
</evidence>
<feature type="transmembrane region" description="Helical" evidence="1">
    <location>
        <begin position="72"/>
        <end position="92"/>
    </location>
</feature>
<dbReference type="RefSeq" id="WP_082025519.1">
    <property type="nucleotide sequence ID" value="NZ_AP014648.1"/>
</dbReference>
<protein>
    <submittedName>
        <fullName evidence="2">Mlr8238 protein</fullName>
    </submittedName>
</protein>
<dbReference type="STRING" id="1384459.GL4_1275"/>
<dbReference type="InterPro" id="IPR018692">
    <property type="entry name" value="DUF2189"/>
</dbReference>
<name>A0A0A8K191_9HYPH</name>
<evidence type="ECO:0000313" key="2">
    <source>
        <dbReference type="EMBL" id="BAQ16733.1"/>
    </source>
</evidence>
<keyword evidence="3" id="KW-1185">Reference proteome</keyword>
<reference evidence="2 3" key="1">
    <citation type="submission" date="2014-09" db="EMBL/GenBank/DDBJ databases">
        <title>Genome sequencing of Methyloceanibacter caenitepidi Gela4.</title>
        <authorList>
            <person name="Takeuchi M."/>
            <person name="Susumu S."/>
            <person name="Kamagata Y."/>
            <person name="Oshima K."/>
            <person name="Hattori M."/>
            <person name="Iwasaki W."/>
        </authorList>
    </citation>
    <scope>NUCLEOTIDE SEQUENCE [LARGE SCALE GENOMIC DNA]</scope>
    <source>
        <strain evidence="2 3">Gela4</strain>
    </source>
</reference>
<gene>
    <name evidence="2" type="ORF">GL4_1275</name>
</gene>
<keyword evidence="1" id="KW-0472">Membrane</keyword>
<feature type="transmembrane region" description="Helical" evidence="1">
    <location>
        <begin position="195"/>
        <end position="220"/>
    </location>
</feature>
<sequence length="290" mass="30918">MADAQHIRNPIEWVWDHVADAAVSMQSVGHALLGSAKARNAPLPKVRRIGVADVRDALAKGIDDFEAYRSDVIFLVLVYPVIGLLLAWLTVGNNALPLLFPLASGFVLIGPVAGLGLYEMSRRREKGTAISWGDAFGVVHAPAFGAAVLLGLGLLGIFALWLSAAYAIFYFTLGPEPPVSVAAFASDVFTTTEGWWMIVAGMGVGFLFAVLVLTISVVSFPMLLDRDVGLYRAVITSVRAVAKNPVTMAVWGLVVAVSLAIGSLPAFIGLIVVMPVLGHATWHLYRKVVV</sequence>
<dbReference type="Pfam" id="PF09955">
    <property type="entry name" value="DUF2189"/>
    <property type="match status" value="1"/>
</dbReference>
<dbReference type="OrthoDB" id="9809543at2"/>
<dbReference type="KEGG" id="mcg:GL4_1275"/>
<dbReference type="AlphaFoldDB" id="A0A0A8K191"/>
<accession>A0A0A8K191</accession>
<dbReference type="Proteomes" id="UP000031643">
    <property type="component" value="Chromosome"/>
</dbReference>
<feature type="transmembrane region" description="Helical" evidence="1">
    <location>
        <begin position="241"/>
        <end position="261"/>
    </location>
</feature>